<dbReference type="Gene3D" id="1.25.10.10">
    <property type="entry name" value="Leucine-rich Repeat Variant"/>
    <property type="match status" value="1"/>
</dbReference>
<evidence type="ECO:0000313" key="4">
    <source>
        <dbReference type="Proteomes" id="UP000193144"/>
    </source>
</evidence>
<dbReference type="AlphaFoldDB" id="A0A1Y1ZYH3"/>
<comment type="caution">
    <text evidence="3">The sequence shown here is derived from an EMBL/GenBank/DDBJ whole genome shotgun (WGS) entry which is preliminary data.</text>
</comment>
<dbReference type="EMBL" id="MCFA01000027">
    <property type="protein sequence ID" value="ORY15107.1"/>
    <property type="molecule type" value="Genomic_DNA"/>
</dbReference>
<evidence type="ECO:0000259" key="2">
    <source>
        <dbReference type="Pfam" id="PF24181"/>
    </source>
</evidence>
<dbReference type="SUPFAM" id="SSF48371">
    <property type="entry name" value="ARM repeat"/>
    <property type="match status" value="1"/>
</dbReference>
<dbReference type="Pfam" id="PF21547">
    <property type="entry name" value="TTI1"/>
    <property type="match status" value="1"/>
</dbReference>
<dbReference type="InterPro" id="IPR052587">
    <property type="entry name" value="TELO2-interacting_protein_1"/>
</dbReference>
<dbReference type="OrthoDB" id="49511at2759"/>
<reference evidence="3 4" key="1">
    <citation type="submission" date="2016-07" db="EMBL/GenBank/DDBJ databases">
        <title>Pervasive Adenine N6-methylation of Active Genes in Fungi.</title>
        <authorList>
            <consortium name="DOE Joint Genome Institute"/>
            <person name="Mondo S.J."/>
            <person name="Dannebaum R.O."/>
            <person name="Kuo R.C."/>
            <person name="Labutti K."/>
            <person name="Haridas S."/>
            <person name="Kuo A."/>
            <person name="Salamov A."/>
            <person name="Ahrendt S.R."/>
            <person name="Lipzen A."/>
            <person name="Sullivan W."/>
            <person name="Andreopoulos W.B."/>
            <person name="Clum A."/>
            <person name="Lindquist E."/>
            <person name="Daum C."/>
            <person name="Ramamoorthy G.K."/>
            <person name="Gryganskyi A."/>
            <person name="Culley D."/>
            <person name="Magnuson J.K."/>
            <person name="James T.Y."/>
            <person name="O'Malley M.A."/>
            <person name="Stajich J.E."/>
            <person name="Spatafora J.W."/>
            <person name="Visel A."/>
            <person name="Grigoriev I.V."/>
        </authorList>
    </citation>
    <scope>NUCLEOTIDE SEQUENCE [LARGE SCALE GENOMIC DNA]</scope>
    <source>
        <strain evidence="3 4">CBS 115471</strain>
    </source>
</reference>
<dbReference type="InterPro" id="IPR057566">
    <property type="entry name" value="TPR_TTI1_N"/>
</dbReference>
<feature type="domain" description="TTI1 N-terminal TPR" evidence="1">
    <location>
        <begin position="7"/>
        <end position="340"/>
    </location>
</feature>
<dbReference type="GO" id="GO:0005737">
    <property type="term" value="C:cytoplasm"/>
    <property type="evidence" value="ECO:0007669"/>
    <property type="project" value="TreeGrafter"/>
</dbReference>
<dbReference type="Proteomes" id="UP000193144">
    <property type="component" value="Unassembled WGS sequence"/>
</dbReference>
<name>A0A1Y1ZYH3_9PLEO</name>
<dbReference type="Pfam" id="PF24181">
    <property type="entry name" value="TPR_TTI1_C"/>
    <property type="match status" value="1"/>
</dbReference>
<dbReference type="Pfam" id="PF24173">
    <property type="entry name" value="TPR_TTI1_N"/>
    <property type="match status" value="1"/>
</dbReference>
<accession>A0A1Y1ZYH3</accession>
<dbReference type="PANTHER" id="PTHR18460:SF3">
    <property type="entry name" value="TELO2-INTERACTING PROTEIN 1 HOMOLOG"/>
    <property type="match status" value="1"/>
</dbReference>
<dbReference type="STRING" id="1231657.A0A1Y1ZYH3"/>
<evidence type="ECO:0000259" key="1">
    <source>
        <dbReference type="Pfam" id="PF24173"/>
    </source>
</evidence>
<dbReference type="InterPro" id="IPR049362">
    <property type="entry name" value="TTI1_rpt"/>
</dbReference>
<organism evidence="3 4">
    <name type="scientific">Clohesyomyces aquaticus</name>
    <dbReference type="NCBI Taxonomy" id="1231657"/>
    <lineage>
        <taxon>Eukaryota</taxon>
        <taxon>Fungi</taxon>
        <taxon>Dikarya</taxon>
        <taxon>Ascomycota</taxon>
        <taxon>Pezizomycotina</taxon>
        <taxon>Dothideomycetes</taxon>
        <taxon>Pleosporomycetidae</taxon>
        <taxon>Pleosporales</taxon>
        <taxon>Lindgomycetaceae</taxon>
        <taxon>Clohesyomyces</taxon>
    </lineage>
</organism>
<feature type="domain" description="TTI1 C-terminal TPR" evidence="2">
    <location>
        <begin position="778"/>
        <end position="895"/>
    </location>
</feature>
<protein>
    <submittedName>
        <fullName evidence="3">HEAT repeat protein-like protein</fullName>
    </submittedName>
</protein>
<gene>
    <name evidence="3" type="ORF">BCR34DRAFT_598592</name>
</gene>
<proteinExistence type="predicted"/>
<dbReference type="InterPro" id="IPR057567">
    <property type="entry name" value="TPR_TTI1_C"/>
</dbReference>
<dbReference type="InterPro" id="IPR011989">
    <property type="entry name" value="ARM-like"/>
</dbReference>
<dbReference type="PANTHER" id="PTHR18460">
    <property type="entry name" value="TEL2 INTERACTING PROTEIN 1 TTI1 FAMILY MEMBER"/>
    <property type="match status" value="1"/>
</dbReference>
<dbReference type="InterPro" id="IPR016024">
    <property type="entry name" value="ARM-type_fold"/>
</dbReference>
<sequence>MEKRQTFLLLKQPCVDLIQVVTDLPRQPAAKKGTVERLDQLLKILQNVSAKPDALDPKLSEYVFLPLSHVLRASQLVPVRGLELCLDCISLLLKDGWKSELSAALFAQLLILLTFLASPESAENGMPVTSEELQSAAFRCMAELFTQSSSTLAGRRSLTTSANIPALGRALLVILDSLAGSKSNDVRLRGVAALRTLVLAIDDRDALASFLPRMVSSLTKVLTPSSENRASFRLLEQCLESLSALLLQTVSDRKTKDLPTDSPQGNAQGSGTVLRTIPWLQATAAQIKIALANIVKLRHHNKTEVRHALLQLCLTITQECRSSLSDCLAMMMETLVTLAGHVDNDSAETDLRTLLYSDIRFAELLRESLHGWIISLPRYMQSKDDMGRRQIIHRISVALRLLDREQIDLDKVDGLLAESLRDGVLNILNESSYIGSKITPATDVAMGTSLVLPETRSTSFQPLQLRSKGQDDTMAEFQHLLRQIAECDSSLTVAQDLVNLTRSGRDNVQLASFWLSVNLLKDMIRHSAVIDEFLDFGSPSVRAELLDELYAFSLVTLSDEHHHSDLDCHFQALALEVVALQASQSKEDFRVELIEALYPVLHLLGAPYPTLRNHAITCLNIIAESCGYPSSSDLIVSNVDYVVNAVGLKLNYHDISPEAPQVLLMMMRLCGPSLLPYLDDLVGSMFSALERFHGYPKLVELLFAVLKGMAEEGVKTAPLLVQAGEETKHQKRAWEATTMSEVVCVMDALSLPSKPDKEHEQGEAFPLKPWTDEAVHDIDRETTDMDAAQEDDPLESAEPSPPASRTFDVLLKISELTQHYLTSPSPTLRASLLTLLHTTIPALAKHENSFLPLINTLWPVLLARLEDPEAYIVSNALDIVGQMCSYAGDFMKGRIEGMWEDLKAIHSRAVKANGIRGGKIGDKSITLEVTRDAKSFKSGSELRSLDTKFYVDLPTRLLWDSIIRLLCSIAEHVAVGEEIFDDILDMLDPVLVRSNVRKAAEARNSDAVWLRLSRTCKNVAIIANIGDDSPYTMSLPTGKPRWKFVQPQFR</sequence>
<keyword evidence="4" id="KW-1185">Reference proteome</keyword>
<evidence type="ECO:0000313" key="3">
    <source>
        <dbReference type="EMBL" id="ORY15107.1"/>
    </source>
</evidence>